<name>A0A164YYB0_9SYNE</name>
<accession>A0A164YYB0</accession>
<organism evidence="1 2">
    <name type="scientific">Candidatus Synechococcus spongiarum</name>
    <dbReference type="NCBI Taxonomy" id="431041"/>
    <lineage>
        <taxon>Bacteria</taxon>
        <taxon>Bacillati</taxon>
        <taxon>Cyanobacteriota</taxon>
        <taxon>Cyanophyceae</taxon>
        <taxon>Synechococcales</taxon>
        <taxon>Synechococcaceae</taxon>
        <taxon>Synechococcus</taxon>
    </lineage>
</organism>
<evidence type="ECO:0000313" key="1">
    <source>
        <dbReference type="EMBL" id="SAY39211.1"/>
    </source>
</evidence>
<gene>
    <name evidence="1" type="ORF">FLM9_1281</name>
</gene>
<dbReference type="AlphaFoldDB" id="A0A164YYB0"/>
<reference evidence="2" key="1">
    <citation type="submission" date="2016-02" db="EMBL/GenBank/DDBJ databases">
        <authorList>
            <person name="liu f."/>
        </authorList>
    </citation>
    <scope>NUCLEOTIDE SEQUENCE [LARGE SCALE GENOMIC DNA]</scope>
</reference>
<sequence>MSPRTRGQAVLIDFRLYGARQVQTGLQPSATGEGFKEPVRLH</sequence>
<evidence type="ECO:0000313" key="2">
    <source>
        <dbReference type="Proteomes" id="UP000182631"/>
    </source>
</evidence>
<protein>
    <submittedName>
        <fullName evidence="1">Uncharacterized protein</fullName>
    </submittedName>
</protein>
<dbReference type="Proteomes" id="UP000182631">
    <property type="component" value="Unassembled WGS sequence"/>
</dbReference>
<proteinExistence type="predicted"/>
<keyword evidence="2" id="KW-1185">Reference proteome</keyword>
<dbReference type="EMBL" id="FITM01000143">
    <property type="protein sequence ID" value="SAY39211.1"/>
    <property type="molecule type" value="Genomic_DNA"/>
</dbReference>